<reference evidence="3 4" key="1">
    <citation type="journal article" date="2019" name="Plant Biotechnol. J.">
        <title>The red bayberry genome and genetic basis of sex determination.</title>
        <authorList>
            <person name="Jia H.M."/>
            <person name="Jia H.J."/>
            <person name="Cai Q.L."/>
            <person name="Wang Y."/>
            <person name="Zhao H.B."/>
            <person name="Yang W.F."/>
            <person name="Wang G.Y."/>
            <person name="Li Y.H."/>
            <person name="Zhan D.L."/>
            <person name="Shen Y.T."/>
            <person name="Niu Q.F."/>
            <person name="Chang L."/>
            <person name="Qiu J."/>
            <person name="Zhao L."/>
            <person name="Xie H.B."/>
            <person name="Fu W.Y."/>
            <person name="Jin J."/>
            <person name="Li X.W."/>
            <person name="Jiao Y."/>
            <person name="Zhou C.C."/>
            <person name="Tu T."/>
            <person name="Chai C.Y."/>
            <person name="Gao J.L."/>
            <person name="Fan L.J."/>
            <person name="van de Weg E."/>
            <person name="Wang J.Y."/>
            <person name="Gao Z.S."/>
        </authorList>
    </citation>
    <scope>NUCLEOTIDE SEQUENCE [LARGE SCALE GENOMIC DNA]</scope>
    <source>
        <tissue evidence="3">Leaves</tissue>
    </source>
</reference>
<evidence type="ECO:0000259" key="2">
    <source>
        <dbReference type="Pfam" id="PF23544"/>
    </source>
</evidence>
<dbReference type="Proteomes" id="UP000516437">
    <property type="component" value="Chromosome 5"/>
</dbReference>
<evidence type="ECO:0000259" key="1">
    <source>
        <dbReference type="Pfam" id="PF07287"/>
    </source>
</evidence>
<dbReference type="OrthoDB" id="16163at2759"/>
<evidence type="ECO:0000313" key="3">
    <source>
        <dbReference type="EMBL" id="KAB1214407.1"/>
    </source>
</evidence>
<dbReference type="Pfam" id="PF23544">
    <property type="entry name" value="AtuA_ferredoxin"/>
    <property type="match status" value="1"/>
</dbReference>
<keyword evidence="4" id="KW-1185">Reference proteome</keyword>
<organism evidence="3 4">
    <name type="scientific">Morella rubra</name>
    <name type="common">Chinese bayberry</name>
    <dbReference type="NCBI Taxonomy" id="262757"/>
    <lineage>
        <taxon>Eukaryota</taxon>
        <taxon>Viridiplantae</taxon>
        <taxon>Streptophyta</taxon>
        <taxon>Embryophyta</taxon>
        <taxon>Tracheophyta</taxon>
        <taxon>Spermatophyta</taxon>
        <taxon>Magnoliopsida</taxon>
        <taxon>eudicotyledons</taxon>
        <taxon>Gunneridae</taxon>
        <taxon>Pentapetalae</taxon>
        <taxon>rosids</taxon>
        <taxon>fabids</taxon>
        <taxon>Fagales</taxon>
        <taxon>Myricaceae</taxon>
        <taxon>Morella</taxon>
    </lineage>
</organism>
<protein>
    <submittedName>
        <fullName evidence="3">Uncharacterized protein</fullName>
    </submittedName>
</protein>
<name>A0A6A1VR47_9ROSI</name>
<dbReference type="InterPro" id="IPR056362">
    <property type="entry name" value="AtuA-like_ferredoxin_dom"/>
</dbReference>
<dbReference type="EMBL" id="RXIC02000023">
    <property type="protein sequence ID" value="KAB1214407.1"/>
    <property type="molecule type" value="Genomic_DNA"/>
</dbReference>
<sequence>MESQDRDEVHNSVIKLRVNPRKRREKVWIGCGAGFGGDRPLAALKLLQRVKELNYLVLECLAERTLAERYQVMVSGGDGYDSRISDWMHLLLPLAVERRICIITNMGAMDPCGAQEKVLEVANSLGLSVSVAVAHEIGLTKSGPEKSYSMEGGISTYLGAAPIVECLERYQPDVVITSRVADAALFLAPMVFELGWNWDDLKQLAQGSLAGHLLECGCQLTGGYFMHPGDKFRDFSFPQLLDLSLPYAEISFDGNVCVAKAEGSGGVLNVSTCAEQLLYEVGDPSAYVTPDVIIDIQDVTFHPLGSSEVLCAGAKPSTASVPKKLLQLVPKDCGWKGWGEISYGGSGCVERAKAAEFLVRSWMEEVSPGLNHHILSYMIGLDSLKAASADDNASGRQTSEDIRLRMDGLFELKEHAIQFAREFIALYTNGPAGGGGISTGHKKEIVLEKQLVDREHVLWRSGVTQTPVVKSHDQGINSEDLTKTDVLHESCLPPVKHADTDNSCTDLSSPRINLSPAPSGQKVPLYNVAHSRAGDKGNDLNFSLIPHFAPDIERLKLIITPQWVKEVVSTLTSASSFLSLDAQDNNKWIKENVKVEIYEVIGIHSLNVVVRNILDGGVNCSRRIDRHGKTISDLVLCQQVVLPP</sequence>
<dbReference type="InterPro" id="IPR010839">
    <property type="entry name" value="AtuA_N"/>
</dbReference>
<dbReference type="PANTHER" id="PTHR47472">
    <property type="entry name" value="PROPIONYL-COA CARBOXYLASE"/>
    <property type="match status" value="1"/>
</dbReference>
<proteinExistence type="predicted"/>
<gene>
    <name evidence="3" type="ORF">CJ030_MR5G003217</name>
</gene>
<evidence type="ECO:0000313" key="4">
    <source>
        <dbReference type="Proteomes" id="UP000516437"/>
    </source>
</evidence>
<accession>A0A6A1VR47</accession>
<feature type="domain" description="AtuA-like ferredoxin-fold" evidence="2">
    <location>
        <begin position="523"/>
        <end position="640"/>
    </location>
</feature>
<dbReference type="PANTHER" id="PTHR47472:SF1">
    <property type="entry name" value="DUF1446-DOMAIN-CONTAINING PROTEIN"/>
    <property type="match status" value="1"/>
</dbReference>
<dbReference type="Pfam" id="PF07287">
    <property type="entry name" value="AtuA"/>
    <property type="match status" value="1"/>
</dbReference>
<dbReference type="AlphaFoldDB" id="A0A6A1VR47"/>
<feature type="domain" description="Acyclic terpene utilisation N-terminal" evidence="1">
    <location>
        <begin position="27"/>
        <end position="457"/>
    </location>
</feature>
<comment type="caution">
    <text evidence="3">The sequence shown here is derived from an EMBL/GenBank/DDBJ whole genome shotgun (WGS) entry which is preliminary data.</text>
</comment>